<keyword evidence="4 7" id="KW-0566">Pantothenate biosynthesis</keyword>
<name>A0A917RFN0_9NOCA</name>
<keyword evidence="7" id="KW-0963">Cytoplasm</keyword>
<comment type="similarity">
    <text evidence="2 7">Belongs to the PanB family.</text>
</comment>
<comment type="subcellular location">
    <subcellularLocation>
        <location evidence="7">Cytoplasm</location>
    </subcellularLocation>
</comment>
<dbReference type="NCBIfam" id="NF001452">
    <property type="entry name" value="PRK00311.1"/>
    <property type="match status" value="1"/>
</dbReference>
<reference evidence="12" key="2">
    <citation type="submission" date="2020-09" db="EMBL/GenBank/DDBJ databases">
        <authorList>
            <person name="Sun Q."/>
            <person name="Zhou Y."/>
        </authorList>
    </citation>
    <scope>NUCLEOTIDE SEQUENCE</scope>
    <source>
        <strain evidence="12">CGMCC 4.3508</strain>
    </source>
</reference>
<feature type="binding site" evidence="7 10">
    <location>
        <position position="80"/>
    </location>
    <ligand>
        <name>Mg(2+)</name>
        <dbReference type="ChEBI" id="CHEBI:18420"/>
    </ligand>
</feature>
<comment type="caution">
    <text evidence="12">The sequence shown here is derived from an EMBL/GenBank/DDBJ whole genome shotgun (WGS) entry which is preliminary data.</text>
</comment>
<dbReference type="PANTHER" id="PTHR20881:SF0">
    <property type="entry name" value="3-METHYL-2-OXOBUTANOATE HYDROXYMETHYLTRANSFERASE"/>
    <property type="match status" value="1"/>
</dbReference>
<dbReference type="InterPro" id="IPR003700">
    <property type="entry name" value="Pantoate_hydroxy_MeTrfase"/>
</dbReference>
<dbReference type="NCBIfam" id="TIGR00222">
    <property type="entry name" value="panB"/>
    <property type="match status" value="1"/>
</dbReference>
<dbReference type="Proteomes" id="UP000638263">
    <property type="component" value="Unassembled WGS sequence"/>
</dbReference>
<dbReference type="EC" id="2.1.2.11" evidence="7"/>
<dbReference type="InterPro" id="IPR040442">
    <property type="entry name" value="Pyrv_kinase-like_dom_sf"/>
</dbReference>
<evidence type="ECO:0000256" key="8">
    <source>
        <dbReference type="PIRSR" id="PIRSR000388-1"/>
    </source>
</evidence>
<evidence type="ECO:0000313" key="13">
    <source>
        <dbReference type="Proteomes" id="UP000638263"/>
    </source>
</evidence>
<gene>
    <name evidence="7 12" type="primary">panB</name>
    <name evidence="12" type="ORF">GCM10011588_20480</name>
</gene>
<dbReference type="PANTHER" id="PTHR20881">
    <property type="entry name" value="3-METHYL-2-OXOBUTANOATE HYDROXYMETHYLTRANSFERASE"/>
    <property type="match status" value="1"/>
</dbReference>
<dbReference type="Gene3D" id="3.20.20.60">
    <property type="entry name" value="Phosphoenolpyruvate-binding domains"/>
    <property type="match status" value="1"/>
</dbReference>
<accession>A0A917RFN0</accession>
<evidence type="ECO:0000256" key="3">
    <source>
        <dbReference type="ARBA" id="ARBA00011424"/>
    </source>
</evidence>
<dbReference type="GO" id="GO:0003864">
    <property type="term" value="F:3-methyl-2-oxobutanoate hydroxymethyltransferase activity"/>
    <property type="evidence" value="ECO:0007669"/>
    <property type="project" value="UniProtKB-UniRule"/>
</dbReference>
<protein>
    <recommendedName>
        <fullName evidence="7">3-methyl-2-oxobutanoate hydroxymethyltransferase</fullName>
        <ecNumber evidence="7">2.1.2.11</ecNumber>
    </recommendedName>
    <alternativeName>
        <fullName evidence="7">Ketopantoate hydroxymethyltransferase</fullName>
        <shortName evidence="7">KPHMT</shortName>
    </alternativeName>
</protein>
<dbReference type="GO" id="GO:0000287">
    <property type="term" value="F:magnesium ion binding"/>
    <property type="evidence" value="ECO:0007669"/>
    <property type="project" value="TreeGrafter"/>
</dbReference>
<evidence type="ECO:0000256" key="10">
    <source>
        <dbReference type="PIRSR" id="PIRSR000388-3"/>
    </source>
</evidence>
<keyword evidence="13" id="KW-1185">Reference proteome</keyword>
<evidence type="ECO:0000256" key="2">
    <source>
        <dbReference type="ARBA" id="ARBA00008676"/>
    </source>
</evidence>
<comment type="cofactor">
    <cofactor evidence="7 10">
        <name>Mg(2+)</name>
        <dbReference type="ChEBI" id="CHEBI:18420"/>
    </cofactor>
    <text evidence="7 10">Binds 1 Mg(2+) ion per subunit.</text>
</comment>
<dbReference type="CDD" id="cd06557">
    <property type="entry name" value="KPHMT-like"/>
    <property type="match status" value="1"/>
</dbReference>
<organism evidence="12 13">
    <name type="scientific">Nocardia jinanensis</name>
    <dbReference type="NCBI Taxonomy" id="382504"/>
    <lineage>
        <taxon>Bacteria</taxon>
        <taxon>Bacillati</taxon>
        <taxon>Actinomycetota</taxon>
        <taxon>Actinomycetes</taxon>
        <taxon>Mycobacteriales</taxon>
        <taxon>Nocardiaceae</taxon>
        <taxon>Nocardia</taxon>
    </lineage>
</organism>
<dbReference type="PIRSF" id="PIRSF000388">
    <property type="entry name" value="Pantoate_hydroxy_MeTrfase"/>
    <property type="match status" value="1"/>
</dbReference>
<evidence type="ECO:0000256" key="9">
    <source>
        <dbReference type="PIRSR" id="PIRSR000388-2"/>
    </source>
</evidence>
<sequence>MMSKSSGMPDSTSETPAYGATAVPASGSAAAAKPARRPTRVQHLQQMKATGERWAMLTAYDYSSARLFDEAGIPVLLIGDSAANVVYGYETTVPITTDELIPLVRGVVRGAPHALVVADLPFGSYEGSPEQALATATRFMKEGGAHAVKLEGGERVADQIRLLTAAGIPVMAHIGFTPQSVNTLGGYRVQGRGAGAEGLLADAIAVQAAGAFSVVMEMVPAEVAAQVTSKLGIPTVGIGAGADCDAQVLVWQDMAGFTSGKTAKFVKRFAAIGDELRTAAAAYADEVRSGTFPGPEHSF</sequence>
<keyword evidence="5 7" id="KW-0808">Transferase</keyword>
<evidence type="ECO:0000256" key="1">
    <source>
        <dbReference type="ARBA" id="ARBA00005033"/>
    </source>
</evidence>
<dbReference type="InterPro" id="IPR015813">
    <property type="entry name" value="Pyrv/PenolPyrv_kinase-like_dom"/>
</dbReference>
<feature type="binding site" evidence="7 9">
    <location>
        <position position="119"/>
    </location>
    <ligand>
        <name>3-methyl-2-oxobutanoate</name>
        <dbReference type="ChEBI" id="CHEBI:11851"/>
    </ligand>
</feature>
<keyword evidence="7 10" id="KW-0479">Metal-binding</keyword>
<feature type="region of interest" description="Disordered" evidence="11">
    <location>
        <begin position="1"/>
        <end position="39"/>
    </location>
</feature>
<comment type="subunit">
    <text evidence="3 7">Homodecamer; pentamer of dimers.</text>
</comment>
<dbReference type="FunFam" id="3.20.20.60:FF:000003">
    <property type="entry name" value="3-methyl-2-oxobutanoate hydroxymethyltransferase"/>
    <property type="match status" value="1"/>
</dbReference>
<dbReference type="SUPFAM" id="SSF51621">
    <property type="entry name" value="Phosphoenolpyruvate/pyruvate domain"/>
    <property type="match status" value="1"/>
</dbReference>
<feature type="binding site" evidence="7 10">
    <location>
        <position position="151"/>
    </location>
    <ligand>
        <name>Mg(2+)</name>
        <dbReference type="ChEBI" id="CHEBI:18420"/>
    </ligand>
</feature>
<dbReference type="AlphaFoldDB" id="A0A917RFN0"/>
<evidence type="ECO:0000256" key="6">
    <source>
        <dbReference type="ARBA" id="ARBA00056497"/>
    </source>
</evidence>
<dbReference type="GO" id="GO:0005737">
    <property type="term" value="C:cytoplasm"/>
    <property type="evidence" value="ECO:0007669"/>
    <property type="project" value="UniProtKB-SubCell"/>
</dbReference>
<dbReference type="EMBL" id="BMMH01000003">
    <property type="protein sequence ID" value="GGL05885.1"/>
    <property type="molecule type" value="Genomic_DNA"/>
</dbReference>
<evidence type="ECO:0000256" key="11">
    <source>
        <dbReference type="SAM" id="MobiDB-lite"/>
    </source>
</evidence>
<keyword evidence="7 10" id="KW-0460">Magnesium</keyword>
<dbReference type="GO" id="GO:0015940">
    <property type="term" value="P:pantothenate biosynthetic process"/>
    <property type="evidence" value="ECO:0007669"/>
    <property type="project" value="UniProtKB-UniRule"/>
</dbReference>
<evidence type="ECO:0000313" key="12">
    <source>
        <dbReference type="EMBL" id="GGL05885.1"/>
    </source>
</evidence>
<feature type="active site" description="Proton acceptor" evidence="7 8">
    <location>
        <position position="217"/>
    </location>
</feature>
<comment type="catalytic activity">
    <reaction evidence="7">
        <text>(6R)-5,10-methylene-5,6,7,8-tetrahydrofolate + 3-methyl-2-oxobutanoate + H2O = 2-dehydropantoate + (6S)-5,6,7,8-tetrahydrofolate</text>
        <dbReference type="Rhea" id="RHEA:11824"/>
        <dbReference type="ChEBI" id="CHEBI:11561"/>
        <dbReference type="ChEBI" id="CHEBI:11851"/>
        <dbReference type="ChEBI" id="CHEBI:15377"/>
        <dbReference type="ChEBI" id="CHEBI:15636"/>
        <dbReference type="ChEBI" id="CHEBI:57453"/>
        <dbReference type="EC" id="2.1.2.11"/>
    </reaction>
</comment>
<feature type="compositionally biased region" description="Polar residues" evidence="11">
    <location>
        <begin position="1"/>
        <end position="15"/>
    </location>
</feature>
<evidence type="ECO:0000256" key="5">
    <source>
        <dbReference type="ARBA" id="ARBA00022679"/>
    </source>
</evidence>
<feature type="binding site" evidence="7 9">
    <location>
        <position position="149"/>
    </location>
    <ligand>
        <name>3-methyl-2-oxobutanoate</name>
        <dbReference type="ChEBI" id="CHEBI:11851"/>
    </ligand>
</feature>
<feature type="binding site" evidence="7 10">
    <location>
        <position position="119"/>
    </location>
    <ligand>
        <name>Mg(2+)</name>
        <dbReference type="ChEBI" id="CHEBI:18420"/>
    </ligand>
</feature>
<proteinExistence type="inferred from homology"/>
<evidence type="ECO:0000256" key="4">
    <source>
        <dbReference type="ARBA" id="ARBA00022655"/>
    </source>
</evidence>
<evidence type="ECO:0000256" key="7">
    <source>
        <dbReference type="HAMAP-Rule" id="MF_00156"/>
    </source>
</evidence>
<dbReference type="Pfam" id="PF02548">
    <property type="entry name" value="Pantoate_transf"/>
    <property type="match status" value="1"/>
</dbReference>
<feature type="compositionally biased region" description="Low complexity" evidence="11">
    <location>
        <begin position="19"/>
        <end position="33"/>
    </location>
</feature>
<reference evidence="12" key="1">
    <citation type="journal article" date="2014" name="Int. J. Syst. Evol. Microbiol.">
        <title>Complete genome sequence of Corynebacterium casei LMG S-19264T (=DSM 44701T), isolated from a smear-ripened cheese.</title>
        <authorList>
            <consortium name="US DOE Joint Genome Institute (JGI-PGF)"/>
            <person name="Walter F."/>
            <person name="Albersmeier A."/>
            <person name="Kalinowski J."/>
            <person name="Ruckert C."/>
        </authorList>
    </citation>
    <scope>NUCLEOTIDE SEQUENCE</scope>
    <source>
        <strain evidence="12">CGMCC 4.3508</strain>
    </source>
</reference>
<dbReference type="HAMAP" id="MF_00156">
    <property type="entry name" value="PanB"/>
    <property type="match status" value="1"/>
</dbReference>
<comment type="function">
    <text evidence="6 7">Catalyzes the reversible reaction in which hydroxymethyl group from 5,10-methylenetetrahydrofolate is transferred onto alpha-ketoisovalerate to form ketopantoate.</text>
</comment>
<comment type="pathway">
    <text evidence="1 7">Cofactor biosynthesis; (R)-pantothenate biosynthesis; (R)-pantoate from 3-methyl-2-oxobutanoate: step 1/2.</text>
</comment>
<feature type="binding site" evidence="7 9">
    <location>
        <begin position="80"/>
        <end position="81"/>
    </location>
    <ligand>
        <name>3-methyl-2-oxobutanoate</name>
        <dbReference type="ChEBI" id="CHEBI:11851"/>
    </ligand>
</feature>